<gene>
    <name evidence="2" type="ORF">METZ01_LOCUS360986</name>
</gene>
<accession>A0A382SEX4</accession>
<evidence type="ECO:0000256" key="1">
    <source>
        <dbReference type="SAM" id="Phobius"/>
    </source>
</evidence>
<protein>
    <submittedName>
        <fullName evidence="2">Uncharacterized protein</fullName>
    </submittedName>
</protein>
<organism evidence="2">
    <name type="scientific">marine metagenome</name>
    <dbReference type="NCBI Taxonomy" id="408172"/>
    <lineage>
        <taxon>unclassified sequences</taxon>
        <taxon>metagenomes</taxon>
        <taxon>ecological metagenomes</taxon>
    </lineage>
</organism>
<keyword evidence="1" id="KW-0472">Membrane</keyword>
<evidence type="ECO:0000313" key="2">
    <source>
        <dbReference type="EMBL" id="SVD08132.1"/>
    </source>
</evidence>
<reference evidence="2" key="1">
    <citation type="submission" date="2018-05" db="EMBL/GenBank/DDBJ databases">
        <authorList>
            <person name="Lanie J.A."/>
            <person name="Ng W.-L."/>
            <person name="Kazmierczak K.M."/>
            <person name="Andrzejewski T.M."/>
            <person name="Davidsen T.M."/>
            <person name="Wayne K.J."/>
            <person name="Tettelin H."/>
            <person name="Glass J.I."/>
            <person name="Rusch D."/>
            <person name="Podicherti R."/>
            <person name="Tsui H.-C.T."/>
            <person name="Winkler M.E."/>
        </authorList>
    </citation>
    <scope>NUCLEOTIDE SEQUENCE</scope>
</reference>
<dbReference type="EMBL" id="UINC01128403">
    <property type="protein sequence ID" value="SVD08132.1"/>
    <property type="molecule type" value="Genomic_DNA"/>
</dbReference>
<dbReference type="AlphaFoldDB" id="A0A382SEX4"/>
<sequence length="28" mass="3221">MDKTNPIRKYYVVPIVIAIVSIIVFSQI</sequence>
<keyword evidence="1" id="KW-1133">Transmembrane helix</keyword>
<proteinExistence type="predicted"/>
<name>A0A382SEX4_9ZZZZ</name>
<keyword evidence="1" id="KW-0812">Transmembrane</keyword>
<feature type="transmembrane region" description="Helical" evidence="1">
    <location>
        <begin position="7"/>
        <end position="26"/>
    </location>
</feature>